<comment type="similarity">
    <text evidence="1">Belongs to the WD repeat WDR55 family.</text>
</comment>
<evidence type="ECO:0000256" key="2">
    <source>
        <dbReference type="ARBA" id="ARBA00022574"/>
    </source>
</evidence>
<accession>A0A075ANW4</accession>
<evidence type="ECO:0000256" key="1">
    <source>
        <dbReference type="ARBA" id="ARBA00007625"/>
    </source>
</evidence>
<organism evidence="8 9">
    <name type="scientific">Rozella allomycis (strain CSF55)</name>
    <dbReference type="NCBI Taxonomy" id="988480"/>
    <lineage>
        <taxon>Eukaryota</taxon>
        <taxon>Fungi</taxon>
        <taxon>Fungi incertae sedis</taxon>
        <taxon>Cryptomycota</taxon>
        <taxon>Cryptomycota incertae sedis</taxon>
        <taxon>Rozella</taxon>
    </lineage>
</organism>
<dbReference type="InterPro" id="IPR001680">
    <property type="entry name" value="WD40_rpt"/>
</dbReference>
<feature type="repeat" description="WD" evidence="6">
    <location>
        <begin position="59"/>
        <end position="99"/>
    </location>
</feature>
<dbReference type="InterPro" id="IPR015943">
    <property type="entry name" value="WD40/YVTN_repeat-like_dom_sf"/>
</dbReference>
<dbReference type="Proteomes" id="UP000030755">
    <property type="component" value="Unassembled WGS sequence"/>
</dbReference>
<evidence type="ECO:0000256" key="4">
    <source>
        <dbReference type="ARBA" id="ARBA00039238"/>
    </source>
</evidence>
<keyword evidence="2 6" id="KW-0853">WD repeat</keyword>
<dbReference type="PANTHER" id="PTHR44019">
    <property type="entry name" value="WD REPEAT-CONTAINING PROTEIN 55"/>
    <property type="match status" value="1"/>
</dbReference>
<reference evidence="8 9" key="1">
    <citation type="journal article" date="2013" name="Curr. Biol.">
        <title>Shared signatures of parasitism and phylogenomics unite Cryptomycota and microsporidia.</title>
        <authorList>
            <person name="James T.Y."/>
            <person name="Pelin A."/>
            <person name="Bonen L."/>
            <person name="Ahrendt S."/>
            <person name="Sain D."/>
            <person name="Corradi N."/>
            <person name="Stajich J.E."/>
        </authorList>
    </citation>
    <scope>NUCLEOTIDE SEQUENCE [LARGE SCALE GENOMIC DNA]</scope>
    <source>
        <strain evidence="8 9">CSF55</strain>
    </source>
</reference>
<evidence type="ECO:0000313" key="9">
    <source>
        <dbReference type="Proteomes" id="UP000030755"/>
    </source>
</evidence>
<dbReference type="HOGENOM" id="CLU_035848_0_0_1"/>
<name>A0A075ANW4_ROZAC</name>
<dbReference type="PROSITE" id="PS50082">
    <property type="entry name" value="WD_REPEATS_2"/>
    <property type="match status" value="1"/>
</dbReference>
<dbReference type="OMA" id="KNEWGNI"/>
<proteinExistence type="inferred from homology"/>
<dbReference type="InterPro" id="IPR050505">
    <property type="entry name" value="WDR55/POC1"/>
</dbReference>
<dbReference type="Gene3D" id="2.130.10.10">
    <property type="entry name" value="YVTN repeat-like/Quinoprotein amine dehydrogenase"/>
    <property type="match status" value="2"/>
</dbReference>
<gene>
    <name evidence="8" type="ORF">O9G_000131</name>
</gene>
<dbReference type="InterPro" id="IPR036322">
    <property type="entry name" value="WD40_repeat_dom_sf"/>
</dbReference>
<dbReference type="SUPFAM" id="SSF50978">
    <property type="entry name" value="WD40 repeat-like"/>
    <property type="match status" value="1"/>
</dbReference>
<dbReference type="PANTHER" id="PTHR44019:SF20">
    <property type="entry name" value="WD REPEAT-CONTAINING PROTEIN 55"/>
    <property type="match status" value="1"/>
</dbReference>
<dbReference type="SMART" id="SM00320">
    <property type="entry name" value="WD40"/>
    <property type="match status" value="4"/>
</dbReference>
<evidence type="ECO:0000256" key="3">
    <source>
        <dbReference type="ARBA" id="ARBA00022737"/>
    </source>
</evidence>
<dbReference type="OrthoDB" id="2288928at2759"/>
<evidence type="ECO:0000313" key="8">
    <source>
        <dbReference type="EMBL" id="EPZ31652.1"/>
    </source>
</evidence>
<evidence type="ECO:0000256" key="6">
    <source>
        <dbReference type="PROSITE-ProRule" id="PRU00221"/>
    </source>
</evidence>
<keyword evidence="9" id="KW-1185">Reference proteome</keyword>
<keyword evidence="3" id="KW-0677">Repeat</keyword>
<feature type="region of interest" description="Disordered" evidence="7">
    <location>
        <begin position="277"/>
        <end position="306"/>
    </location>
</feature>
<dbReference type="AlphaFoldDB" id="A0A075ANW4"/>
<evidence type="ECO:0000256" key="7">
    <source>
        <dbReference type="SAM" id="MobiDB-lite"/>
    </source>
</evidence>
<dbReference type="Pfam" id="PF24796">
    <property type="entry name" value="WDR55"/>
    <property type="match status" value="1"/>
</dbReference>
<feature type="compositionally biased region" description="Acidic residues" evidence="7">
    <location>
        <begin position="290"/>
        <end position="306"/>
    </location>
</feature>
<sequence length="306" mass="34210">MSFDNGSQPTSIRLSSDDQKVFVGDAEGYVSIKELISVSVDRGIKLFDLEKNAPVFSIKKAHRDAINKINLLSENLIATGDDSGIIKIWDLRSKKKVMRYEEHSDFISDLVYVKHKKHLISAGKPDVLARSDNMEDELLSLAVMHNNKKVVCGTQEGVLQIYSYGYWGDMSDRFPHHPPSIQCLKAVDHSRALTGAADGVIRLIEVLPNRIIKAIGIHGDDPIEGMAVSSDASFVATISHDSFVKFHDIDLQEQNEPLLKKGKYDRHRVEMTSFFSDLVENNESDKDNEGNEVDSNADSDDSFDED</sequence>
<dbReference type="EMBL" id="KE561209">
    <property type="protein sequence ID" value="EPZ31652.1"/>
    <property type="molecule type" value="Genomic_DNA"/>
</dbReference>
<protein>
    <recommendedName>
        <fullName evidence="4">WD repeat-containing protein JIP5</fullName>
    </recommendedName>
    <alternativeName>
        <fullName evidence="5">WD repeat-containing protein jip5</fullName>
    </alternativeName>
</protein>
<dbReference type="STRING" id="988480.A0A075ANW4"/>
<evidence type="ECO:0000256" key="5">
    <source>
        <dbReference type="ARBA" id="ARBA00039514"/>
    </source>
</evidence>